<evidence type="ECO:0000313" key="2">
    <source>
        <dbReference type="EMBL" id="SEA44566.1"/>
    </source>
</evidence>
<dbReference type="SUPFAM" id="SSF55781">
    <property type="entry name" value="GAF domain-like"/>
    <property type="match status" value="1"/>
</dbReference>
<evidence type="ECO:0000313" key="3">
    <source>
        <dbReference type="Proteomes" id="UP000199002"/>
    </source>
</evidence>
<feature type="domain" description="DNA binding HTH" evidence="1">
    <location>
        <begin position="337"/>
        <end position="374"/>
    </location>
</feature>
<dbReference type="AlphaFoldDB" id="A0A1H4B917"/>
<dbReference type="SUPFAM" id="SSF46689">
    <property type="entry name" value="Homeodomain-like"/>
    <property type="match status" value="1"/>
</dbReference>
<dbReference type="GeneID" id="34232401"/>
<dbReference type="RefSeq" id="WP_092698344.1">
    <property type="nucleotide sequence ID" value="NZ_FNQJ01000013.1"/>
</dbReference>
<evidence type="ECO:0000259" key="1">
    <source>
        <dbReference type="Pfam" id="PF02954"/>
    </source>
</evidence>
<keyword evidence="3" id="KW-1185">Reference proteome</keyword>
<accession>A0A1H4B917</accession>
<dbReference type="Gene3D" id="3.30.450.40">
    <property type="match status" value="1"/>
</dbReference>
<dbReference type="PRINTS" id="PR01590">
    <property type="entry name" value="HTHFIS"/>
</dbReference>
<name>A0A1H4B917_9BURK</name>
<dbReference type="InterPro" id="IPR002197">
    <property type="entry name" value="HTH_Fis"/>
</dbReference>
<dbReference type="InterPro" id="IPR009057">
    <property type="entry name" value="Homeodomain-like_sf"/>
</dbReference>
<dbReference type="STRING" id="592050.SAMN05421875_11346"/>
<dbReference type="Pfam" id="PF02954">
    <property type="entry name" value="HTH_8"/>
    <property type="match status" value="1"/>
</dbReference>
<dbReference type="Gene3D" id="1.10.10.60">
    <property type="entry name" value="Homeodomain-like"/>
    <property type="match status" value="1"/>
</dbReference>
<sequence>MLAVAPPIPTERQHLIAQARSAMLSQGPLPATLAIEPWIVRSWQRCLASGHRPAQALVFNVVSARAVQRTAEQHATLLQAARPVLEQLARAIADVHYFALLTDARGMVIAVQGALDRHDPRARAIGRVGIDLSEAAVGTTAIGAALAELQPVWLHRGEHFFDANSGYSCAGAPLFGPQGQCVDMLDLTGVDVPERPELRHLVACSARAIEDALLLQLPHALLLRINWPGSTLGGDGDGLMALDADGAVLGTNTMARQLVPQPLREPGAPVHCSDLLALPWPLLFDAGQRPPAVPLDLPLWSGLRLQGLALRSHPARTPSRLAHTVPAVAGASSPAPLRAAEAALIRQAVQDARGNVAEAARALGISRATVYRKLGTVKRQGSREFW</sequence>
<dbReference type="InterPro" id="IPR029016">
    <property type="entry name" value="GAF-like_dom_sf"/>
</dbReference>
<organism evidence="2 3">
    <name type="scientific">Acidovorax soli</name>
    <dbReference type="NCBI Taxonomy" id="592050"/>
    <lineage>
        <taxon>Bacteria</taxon>
        <taxon>Pseudomonadati</taxon>
        <taxon>Pseudomonadota</taxon>
        <taxon>Betaproteobacteria</taxon>
        <taxon>Burkholderiales</taxon>
        <taxon>Comamonadaceae</taxon>
        <taxon>Acidovorax</taxon>
    </lineage>
</organism>
<dbReference type="Proteomes" id="UP000199002">
    <property type="component" value="Unassembled WGS sequence"/>
</dbReference>
<dbReference type="EMBL" id="FNQJ01000013">
    <property type="protein sequence ID" value="SEA44566.1"/>
    <property type="molecule type" value="Genomic_DNA"/>
</dbReference>
<proteinExistence type="predicted"/>
<reference evidence="3" key="1">
    <citation type="submission" date="2016-10" db="EMBL/GenBank/DDBJ databases">
        <authorList>
            <person name="Varghese N."/>
            <person name="Submissions S."/>
        </authorList>
    </citation>
    <scope>NUCLEOTIDE SEQUENCE [LARGE SCALE GENOMIC DNA]</scope>
    <source>
        <strain evidence="3">DSM 25157</strain>
    </source>
</reference>
<gene>
    <name evidence="2" type="ORF">SAMN05421875_11346</name>
</gene>
<protein>
    <submittedName>
        <fullName evidence="2">Regulatory protein, Fis family</fullName>
    </submittedName>
</protein>
<dbReference type="GO" id="GO:0043565">
    <property type="term" value="F:sequence-specific DNA binding"/>
    <property type="evidence" value="ECO:0007669"/>
    <property type="project" value="InterPro"/>
</dbReference>